<reference evidence="3 4" key="1">
    <citation type="journal article" date="2019" name="Anaerobe">
        <title>Detection of Robinsoniella peoriensis in multiple bone samples of a trauma patient.</title>
        <authorList>
            <person name="Schrottner P."/>
            <person name="Hartwich K."/>
            <person name="Bunk B."/>
            <person name="Schober I."/>
            <person name="Helbig S."/>
            <person name="Rudolph W.W."/>
            <person name="Gunzer F."/>
        </authorList>
    </citation>
    <scope>NUCLEOTIDE SEQUENCE [LARGE SCALE GENOMIC DNA]</scope>
    <source>
        <strain evidence="3 4">DSM 106044</strain>
    </source>
</reference>
<dbReference type="EMBL" id="QGQD01000066">
    <property type="protein sequence ID" value="TLC99724.1"/>
    <property type="molecule type" value="Genomic_DNA"/>
</dbReference>
<protein>
    <recommendedName>
        <fullName evidence="5">Lipoprotein</fullName>
    </recommendedName>
</protein>
<feature type="region of interest" description="Disordered" evidence="1">
    <location>
        <begin position="75"/>
        <end position="103"/>
    </location>
</feature>
<feature type="signal peptide" evidence="2">
    <location>
        <begin position="1"/>
        <end position="20"/>
    </location>
</feature>
<gene>
    <name evidence="3" type="ORF">DSM106044_03365</name>
</gene>
<evidence type="ECO:0008006" key="5">
    <source>
        <dbReference type="Google" id="ProtNLM"/>
    </source>
</evidence>
<dbReference type="AlphaFoldDB" id="A0A4U8Q4H6"/>
<name>A0A4U8Q4H6_9FIRM</name>
<evidence type="ECO:0000256" key="1">
    <source>
        <dbReference type="SAM" id="MobiDB-lite"/>
    </source>
</evidence>
<keyword evidence="4" id="KW-1185">Reference proteome</keyword>
<dbReference type="RefSeq" id="WP_138003069.1">
    <property type="nucleotide sequence ID" value="NZ_QGQD01000066.1"/>
</dbReference>
<evidence type="ECO:0000256" key="2">
    <source>
        <dbReference type="SAM" id="SignalP"/>
    </source>
</evidence>
<feature type="chain" id="PRO_5038840793" description="Lipoprotein" evidence="2">
    <location>
        <begin position="21"/>
        <end position="279"/>
    </location>
</feature>
<accession>A0A4U8Q4H6</accession>
<evidence type="ECO:0000313" key="3">
    <source>
        <dbReference type="EMBL" id="TLC99724.1"/>
    </source>
</evidence>
<feature type="compositionally biased region" description="Basic and acidic residues" evidence="1">
    <location>
        <begin position="82"/>
        <end position="99"/>
    </location>
</feature>
<keyword evidence="2" id="KW-0732">Signal</keyword>
<evidence type="ECO:0000313" key="4">
    <source>
        <dbReference type="Proteomes" id="UP000306509"/>
    </source>
</evidence>
<dbReference type="Proteomes" id="UP000306509">
    <property type="component" value="Unassembled WGS sequence"/>
</dbReference>
<comment type="caution">
    <text evidence="3">The sequence shown here is derived from an EMBL/GenBank/DDBJ whole genome shotgun (WGS) entry which is preliminary data.</text>
</comment>
<sequence precursor="true">MKKNYAVLLTLCLCMTAVNGCSTFSGEALETASVESAKDVLSSTGDAESLKDAESSKDAKFTEASEIFEIKEAQVNTNNENIKSDGNRESSEDNDKESETIDSMPSNILDSYYSAQSTPVFEYFQHRKIQKFLAMWVDAQTGNMDDMEWKFDNFTEYTVLNHEMEPIRPDQQLYCCTFSNGADQSGYVVFSYDEKGPSIQNYGVTETSPYLYDLKANAAAILRSLKETDLDLSTAEAARLSWFDEANKRSDQAILFTDAKGGSYLCEFGDSEFLLLDLN</sequence>
<dbReference type="STRING" id="180332.GCA_000797495_02781"/>
<organism evidence="3 4">
    <name type="scientific">Robinsoniella peoriensis</name>
    <dbReference type="NCBI Taxonomy" id="180332"/>
    <lineage>
        <taxon>Bacteria</taxon>
        <taxon>Bacillati</taxon>
        <taxon>Bacillota</taxon>
        <taxon>Clostridia</taxon>
        <taxon>Lachnospirales</taxon>
        <taxon>Lachnospiraceae</taxon>
        <taxon>Robinsoniella</taxon>
    </lineage>
</organism>
<proteinExistence type="predicted"/>